<dbReference type="Gene3D" id="2.40.128.130">
    <property type="entry name" value="Autotransporter beta-domain"/>
    <property type="match status" value="1"/>
</dbReference>
<dbReference type="NCBIfam" id="TIGR02601">
    <property type="entry name" value="autotrns_rpt"/>
    <property type="match status" value="3"/>
</dbReference>
<dbReference type="Pfam" id="PF12951">
    <property type="entry name" value="PATR"/>
    <property type="match status" value="3"/>
</dbReference>
<feature type="domain" description="Autotransporter" evidence="3">
    <location>
        <begin position="1631"/>
        <end position="1905"/>
    </location>
</feature>
<dbReference type="RefSeq" id="WP_127689369.1">
    <property type="nucleotide sequence ID" value="NZ_RZUL01000001.1"/>
</dbReference>
<feature type="chain" id="PRO_5019453457" evidence="2">
    <location>
        <begin position="35"/>
        <end position="1905"/>
    </location>
</feature>
<dbReference type="Gene3D" id="2.160.20.20">
    <property type="match status" value="1"/>
</dbReference>
<feature type="signal peptide" evidence="2">
    <location>
        <begin position="1"/>
        <end position="34"/>
    </location>
</feature>
<dbReference type="InterPro" id="IPR011050">
    <property type="entry name" value="Pectin_lyase_fold/virulence"/>
</dbReference>
<dbReference type="SUPFAM" id="SSF103515">
    <property type="entry name" value="Autotransporter"/>
    <property type="match status" value="1"/>
</dbReference>
<keyword evidence="1 2" id="KW-0732">Signal</keyword>
<accession>A0A437JDS4</accession>
<comment type="caution">
    <text evidence="4">The sequence shown here is derived from an EMBL/GenBank/DDBJ whole genome shotgun (WGS) entry which is preliminary data.</text>
</comment>
<evidence type="ECO:0000259" key="3">
    <source>
        <dbReference type="PROSITE" id="PS51208"/>
    </source>
</evidence>
<evidence type="ECO:0000256" key="2">
    <source>
        <dbReference type="SAM" id="SignalP"/>
    </source>
</evidence>
<organism evidence="4 5">
    <name type="scientific">Sphingobium algorifonticola</name>
    <dbReference type="NCBI Taxonomy" id="2008318"/>
    <lineage>
        <taxon>Bacteria</taxon>
        <taxon>Pseudomonadati</taxon>
        <taxon>Pseudomonadota</taxon>
        <taxon>Alphaproteobacteria</taxon>
        <taxon>Sphingomonadales</taxon>
        <taxon>Sphingomonadaceae</taxon>
        <taxon>Sphingobium</taxon>
    </lineage>
</organism>
<dbReference type="InterPro" id="IPR012332">
    <property type="entry name" value="Autotransporter_pectin_lyase_C"/>
</dbReference>
<keyword evidence="5" id="KW-1185">Reference proteome</keyword>
<dbReference type="Pfam" id="PF03797">
    <property type="entry name" value="Autotransporter"/>
    <property type="match status" value="1"/>
</dbReference>
<dbReference type="PROSITE" id="PS51208">
    <property type="entry name" value="AUTOTRANSPORTER"/>
    <property type="match status" value="1"/>
</dbReference>
<dbReference type="OrthoDB" id="7195851at2"/>
<evidence type="ECO:0000313" key="5">
    <source>
        <dbReference type="Proteomes" id="UP000282977"/>
    </source>
</evidence>
<dbReference type="InterPro" id="IPR036709">
    <property type="entry name" value="Autotransporte_beta_dom_sf"/>
</dbReference>
<gene>
    <name evidence="4" type="ORF">ENE74_04335</name>
</gene>
<protein>
    <submittedName>
        <fullName evidence="4">Autotransporter domain-containing protein</fullName>
    </submittedName>
</protein>
<evidence type="ECO:0000313" key="4">
    <source>
        <dbReference type="EMBL" id="RVT43830.1"/>
    </source>
</evidence>
<dbReference type="Proteomes" id="UP000282977">
    <property type="component" value="Unassembled WGS sequence"/>
</dbReference>
<dbReference type="EMBL" id="RZUL01000001">
    <property type="protein sequence ID" value="RVT43830.1"/>
    <property type="molecule type" value="Genomic_DNA"/>
</dbReference>
<reference evidence="4 5" key="1">
    <citation type="submission" date="2019-01" db="EMBL/GenBank/DDBJ databases">
        <authorList>
            <person name="Chen W.-M."/>
        </authorList>
    </citation>
    <scope>NUCLEOTIDE SEQUENCE [LARGE SCALE GENOMIC DNA]</scope>
    <source>
        <strain evidence="4 5">TLA-22</strain>
    </source>
</reference>
<name>A0A437JDS4_9SPHN</name>
<sequence length="1905" mass="188701">MTDYTRCLSMRRIMLVAGASAAAISVVIATPAAAQCLPDPSGPGGTTTCNGLDADGLIVTSSGGVVVASGATVLNGAGTAGAIALSSPPSESTIVALTNNGMISATNGVALVAQDQPGRVGFSTITNAAGATIAGTNGAMNVWFSRLTNAGTIDGGTGSAIALPGTETVITPDAIFNSGSILSNSSTATIALTALPPQQFGNSGTIANAGAGLVIDAGSQSLNFVNDQGGVVSSAGPVALISTFQVSLINAGTINGGIVGGSGFDDRIDTRSGVINGSVTLNDGNDLLVARLGANTLVENVTGPIDGGSGTDVLELIAGRDRVLTSAALPTGFEVLQLDIANDATLTLAAQAPAGGYSVRGTGTLVVGADLTTAGPAIGPSYIRQNVGFEALRFVNDRAIMATLTQDFDVAVRLESVASAINDGTITAIGGGGIAIQNASEQTITRNNGLIVATFTGASVNGVLQNSGSIQSLAGTAVSNDLGGGAVRSLTSMNTGSVSGVTVGYGLGSLVLVNSGLIDASNGVGVVMSSATLDNRASGIITGSQAAIRSVGFNGAYIANAGTINGVVDLGIFYNPLSASQDWFIDRGGVVNGNVHMAGGDDIFVTDLVRPSGGVVGTIDGGDGFDIYRYRTNLDAQAIITPRATFEGIGYEVANGAQLTLTSPTVVTVPISFVGVGSIDMTADLTVSGGPLIDVTGAILPSFSGLGENLPTNNLTIVSRGTLSYGGGFAPAFAMVQGTVESDFENAGTITTATTTLAALRQWDTVTNSGTIVLNGNTAVTDVNAVINTGGITTSSDASASYGILETQSVDNAGTISVRNFAIYNVGSVINSGLIASSDDAAIGGRGFGTFFSVPPIIDNRAGGTISGSEATGAIRVSGGMLTNAGTIVGSVDLGYTGGEPSYDEGIYVADGGTITGNLLFGSGQDTLVVTGTGTGVSGTIDGGLGSDTVALDMTTGSAVSFAGALNFERLDVRTGVWTLTGAQSYADGASIATGASLTASASAFGADVANSGTLTLAQTDEGTFANSLTGNGTLTKQGMGTLVLAGNSSAFAGTTAVQAGLLALDGALGGQIEVSSGARLTGTGQGTGTVSILAGGTLAGRGGQVLTLGGLNLVEGSTIEAALGAPSDTGLFRVNGNVVLDGSLNVLDAGDYGVGVYRLIDYTGTLTDNRLEVASQPQADTSSAVVQTSLANQVNIVVNRAGESGAVQFWDGTGTTADGMVGGGSGTWNAGSITNWTNAQGTANASWDSGFAVFQHNGGTVTVESSGVASQGMQFASDGYRVTGGPVALFGSATMRVGDGSEAGGGWNATIDSVLSGAGSLVKQDLGTLTLTAASTYTGGTTVDAGTLRITGSVSGDITNNASLVFDRSSDLAFTGAISGNGTLTKAGTATLTLGSQSGYTGRISVDAGRLVLAGALPAAVTVNRGGTLGGTGTLASLTVASGGTVVPGNSSGTITVAGAFVQAAGSTYAAETTAVGLSDRIAVGGSATIGTGAVLRISRDNGTYTPGTRYTLLTAAGGIAGTYTLEQTAAGGTEFRLVQSANGVAVDIARTGASLARIATTGNQAAVAGAFGELGITNAAYVTLTLEPNDASVRVGLDQLSGEIHATVRTAMMHSARTGLDVARSRLLGPEGGRGLWLQMTGQSGEDDGDGNAGPARRRGWGLFGGIEAPVGAAARIGIATGYTHTDLTSKRGLGSADVETWQAFAYAGGTLGPVTLRAGAGYAWARNAVERRVAFSGFSASASSNYKGNVLHGFAEAGIPLPALGGTVEPFAGIEAYRVKSNAFAESSSAVALAGRGRSETFTLGTLGLRGQTPVAQGLSARTRIGWQRTFGDRSPSAALRFAAAGPQFEVSGTPLSRNAALVGLDLTWQPSDRVVVTTGYSGNIGDAGSDNRFRATLSIGF</sequence>
<dbReference type="SUPFAM" id="SSF51126">
    <property type="entry name" value="Pectin lyase-like"/>
    <property type="match status" value="3"/>
</dbReference>
<dbReference type="InterPro" id="IPR005546">
    <property type="entry name" value="Autotransporte_beta"/>
</dbReference>
<proteinExistence type="predicted"/>
<dbReference type="SMART" id="SM00869">
    <property type="entry name" value="Autotransporter"/>
    <property type="match status" value="1"/>
</dbReference>
<evidence type="ECO:0000256" key="1">
    <source>
        <dbReference type="ARBA" id="ARBA00022729"/>
    </source>
</evidence>
<dbReference type="InterPro" id="IPR013425">
    <property type="entry name" value="Autotrns_rpt"/>
</dbReference>